<dbReference type="Gene3D" id="3.30.70.1320">
    <property type="entry name" value="Multidrug efflux transporter AcrB pore domain like"/>
    <property type="match status" value="1"/>
</dbReference>
<comment type="subcellular location">
    <subcellularLocation>
        <location evidence="1">Cell inner membrane</location>
        <topology evidence="1">Multi-pass membrane protein</topology>
    </subcellularLocation>
</comment>
<feature type="transmembrane region" description="Helical" evidence="9">
    <location>
        <begin position="436"/>
        <end position="456"/>
    </location>
</feature>
<feature type="transmembrane region" description="Helical" evidence="9">
    <location>
        <begin position="989"/>
        <end position="1008"/>
    </location>
</feature>
<dbReference type="OrthoDB" id="9758234at2"/>
<proteinExistence type="inferred from homology"/>
<feature type="transmembrane region" description="Helical" evidence="9">
    <location>
        <begin position="341"/>
        <end position="357"/>
    </location>
</feature>
<dbReference type="GO" id="GO:0015562">
    <property type="term" value="F:efflux transmembrane transporter activity"/>
    <property type="evidence" value="ECO:0007669"/>
    <property type="project" value="InterPro"/>
</dbReference>
<evidence type="ECO:0000256" key="1">
    <source>
        <dbReference type="ARBA" id="ARBA00004429"/>
    </source>
</evidence>
<evidence type="ECO:0000256" key="8">
    <source>
        <dbReference type="ARBA" id="ARBA00023136"/>
    </source>
</evidence>
<evidence type="ECO:0000256" key="3">
    <source>
        <dbReference type="ARBA" id="ARBA00022448"/>
    </source>
</evidence>
<dbReference type="GO" id="GO:0009636">
    <property type="term" value="P:response to toxic substance"/>
    <property type="evidence" value="ECO:0007669"/>
    <property type="project" value="UniProtKB-ARBA"/>
</dbReference>
<dbReference type="EMBL" id="FRXN01000005">
    <property type="protein sequence ID" value="SHO64190.1"/>
    <property type="molecule type" value="Genomic_DNA"/>
</dbReference>
<keyword evidence="7 9" id="KW-1133">Transmembrane helix</keyword>
<dbReference type="NCBIfam" id="TIGR00915">
    <property type="entry name" value="2A0602"/>
    <property type="match status" value="1"/>
</dbReference>
<dbReference type="PANTHER" id="PTHR32063:SF9">
    <property type="entry name" value="SIMILAR TO MULTIDRUG RESISTANCE PROTEIN MEXB"/>
    <property type="match status" value="1"/>
</dbReference>
<dbReference type="Gene3D" id="3.30.2090.10">
    <property type="entry name" value="Multidrug efflux transporter AcrB TolC docking domain, DN and DC subdomains"/>
    <property type="match status" value="2"/>
</dbReference>
<accession>A0A1M7ZGZ5</accession>
<evidence type="ECO:0000256" key="2">
    <source>
        <dbReference type="ARBA" id="ARBA00010942"/>
    </source>
</evidence>
<sequence length="1064" mass="117624">MIKNIIKRPVLALVISILLVLAGAASMSVLPVERFPEIAPPSVSVQVYYPGANAETVAKSVLLPLEEAINGAENMSYVNSTATNSGRGRSTVYFEPGTDPNVAAVEIQNRISKVMEQIPAEVREAGIVVLKRLKGSLMTINIYSEDGTYDETFLNAYTRMKIRRELKRVGGIAEASILRSRDYAMRIWLNPEKLALYGLTPREVYTEVRDQSFEAAPGRFGENSEEVFEIVLKHNGRFSEPEEYENLVIKTEEDGAQLKLKDVARLEFGASNYASENKLDGKSAVTIDIVQQQGANAVEIDKAVREIMEDQAKAFPEGMKYNISYSVRDQIDESMHHVQKTLIEAFVLVFLVVFIFLQDFRATIITAISIPVSLVGTFFFLQLIGATMNVLSMFSIVLAIGIVVDDAIVVIEAIYEKMHEQGLKVLDAVNAALSEITGAIISITIVIAAVFLPAGFLDGPVGVFYKEFAFTIIFAVLISAINALTLVPVLSALILGKKKKAEDEETEDENLWKKVKNSKPADKLKTIKGKGLKKFDTVFDRFTNWYIGIVKLAIKGKWWTIGGLALVCAGTYFMASTTPKGFIPTEDDNFLIFSLTMPEGSSLHRTNQLLREADSLLHLEQAVASVNTVSGYNIVDDSESASTGLGYIKLKPVSERGDISALNDVVKHLTEKLSVLNEPKINMYPRPTIQGFGNFDGVQIVLQDYSDGDLAEFGVLVNEFLAELSRQKAIEKAFTSYNTNFPQFKIDIDYEKAKALGVSVKDMMFTIQSNFGRTRVGDFNRFTRQYMVYMQSDIEYRENPEAINSIMVKNKKGEMVPLTAFVKLEPTYGPETVFRYNLYNAARINITPAKGYSTGDVMKVIEDLSEQKLPANLGFEWTGMSLEEKKSGSDTTLIFIISIILTYFILAAQYESFWLPMAVILSLPAGILGIFVSINLVGIDNNIYVQVGLIMLIGLLAKNAILIVEFVAQKRRAGLNILDSVLQACQQRLRPIMMTSFAFTAGLVPLMFSVGSSAEGTKSVSIGTAGGMIFGISLGLIFIPVLAYLFQDLQDRFALSITKDSDKS</sequence>
<dbReference type="Pfam" id="PF00873">
    <property type="entry name" value="ACR_tran"/>
    <property type="match status" value="1"/>
</dbReference>
<feature type="transmembrane region" description="Helical" evidence="9">
    <location>
        <begin position="558"/>
        <end position="575"/>
    </location>
</feature>
<comment type="similarity">
    <text evidence="2">Belongs to the resistance-nodulation-cell division (RND) (TC 2.A.6) family.</text>
</comment>
<reference evidence="11" key="1">
    <citation type="submission" date="2016-12" db="EMBL/GenBank/DDBJ databases">
        <authorList>
            <person name="Varghese N."/>
            <person name="Submissions S."/>
        </authorList>
    </citation>
    <scope>NUCLEOTIDE SEQUENCE [LARGE SCALE GENOMIC DNA]</scope>
    <source>
        <strain evidence="11">DSM 25035</strain>
    </source>
</reference>
<evidence type="ECO:0000313" key="11">
    <source>
        <dbReference type="Proteomes" id="UP000184609"/>
    </source>
</evidence>
<dbReference type="SUPFAM" id="SSF82714">
    <property type="entry name" value="Multidrug efflux transporter AcrB TolC docking domain, DN and DC subdomains"/>
    <property type="match status" value="2"/>
</dbReference>
<evidence type="ECO:0000256" key="4">
    <source>
        <dbReference type="ARBA" id="ARBA00022475"/>
    </source>
</evidence>
<dbReference type="Gene3D" id="3.30.70.1440">
    <property type="entry name" value="Multidrug efflux transporter AcrB pore domain"/>
    <property type="match status" value="1"/>
</dbReference>
<name>A0A1M7ZGZ5_9BACT</name>
<protein>
    <submittedName>
        <fullName evidence="10">Hydrophobic/amphiphilic exporter-1, HAE1 family</fullName>
    </submittedName>
</protein>
<dbReference type="InterPro" id="IPR001036">
    <property type="entry name" value="Acrflvin-R"/>
</dbReference>
<feature type="transmembrane region" description="Helical" evidence="9">
    <location>
        <begin position="943"/>
        <end position="968"/>
    </location>
</feature>
<keyword evidence="6 9" id="KW-0812">Transmembrane</keyword>
<dbReference type="Gene3D" id="1.20.1640.10">
    <property type="entry name" value="Multidrug efflux transporter AcrB transmembrane domain"/>
    <property type="match status" value="2"/>
</dbReference>
<dbReference type="InterPro" id="IPR027463">
    <property type="entry name" value="AcrB_DN_DC_subdom"/>
</dbReference>
<evidence type="ECO:0000313" key="10">
    <source>
        <dbReference type="EMBL" id="SHO64190.1"/>
    </source>
</evidence>
<keyword evidence="3" id="KW-0813">Transport</keyword>
<feature type="transmembrane region" description="Helical" evidence="9">
    <location>
        <begin position="913"/>
        <end position="937"/>
    </location>
</feature>
<feature type="transmembrane region" description="Helical" evidence="9">
    <location>
        <begin position="468"/>
        <end position="495"/>
    </location>
</feature>
<keyword evidence="4" id="KW-1003">Cell membrane</keyword>
<organism evidence="10 11">
    <name type="scientific">Algoriphagus zhangzhouensis</name>
    <dbReference type="NCBI Taxonomy" id="1073327"/>
    <lineage>
        <taxon>Bacteria</taxon>
        <taxon>Pseudomonadati</taxon>
        <taxon>Bacteroidota</taxon>
        <taxon>Cytophagia</taxon>
        <taxon>Cytophagales</taxon>
        <taxon>Cyclobacteriaceae</taxon>
        <taxon>Algoriphagus</taxon>
    </lineage>
</organism>
<evidence type="ECO:0000256" key="9">
    <source>
        <dbReference type="SAM" id="Phobius"/>
    </source>
</evidence>
<dbReference type="GO" id="GO:0042910">
    <property type="term" value="F:xenobiotic transmembrane transporter activity"/>
    <property type="evidence" value="ECO:0007669"/>
    <property type="project" value="TreeGrafter"/>
</dbReference>
<dbReference type="SUPFAM" id="SSF82866">
    <property type="entry name" value="Multidrug efflux transporter AcrB transmembrane domain"/>
    <property type="match status" value="2"/>
</dbReference>
<keyword evidence="8 9" id="KW-0472">Membrane</keyword>
<evidence type="ECO:0000256" key="5">
    <source>
        <dbReference type="ARBA" id="ARBA00022519"/>
    </source>
</evidence>
<dbReference type="PRINTS" id="PR00702">
    <property type="entry name" value="ACRIFLAVINRP"/>
</dbReference>
<dbReference type="SUPFAM" id="SSF82693">
    <property type="entry name" value="Multidrug efflux transporter AcrB pore domain, PN1, PN2, PC1 and PC2 subdomains"/>
    <property type="match status" value="4"/>
</dbReference>
<dbReference type="RefSeq" id="WP_073572908.1">
    <property type="nucleotide sequence ID" value="NZ_FRXN01000005.1"/>
</dbReference>
<dbReference type="Gene3D" id="3.30.70.1430">
    <property type="entry name" value="Multidrug efflux transporter AcrB pore domain"/>
    <property type="match status" value="2"/>
</dbReference>
<keyword evidence="11" id="KW-1185">Reference proteome</keyword>
<dbReference type="AlphaFoldDB" id="A0A1M7ZGZ5"/>
<feature type="transmembrane region" description="Helical" evidence="9">
    <location>
        <begin position="364"/>
        <end position="384"/>
    </location>
</feature>
<gene>
    <name evidence="10" type="ORF">SAMN04488108_3283</name>
</gene>
<feature type="transmembrane region" description="Helical" evidence="9">
    <location>
        <begin position="1020"/>
        <end position="1046"/>
    </location>
</feature>
<dbReference type="Proteomes" id="UP000184609">
    <property type="component" value="Unassembled WGS sequence"/>
</dbReference>
<dbReference type="InterPro" id="IPR004764">
    <property type="entry name" value="MdtF-like"/>
</dbReference>
<evidence type="ECO:0000256" key="6">
    <source>
        <dbReference type="ARBA" id="ARBA00022692"/>
    </source>
</evidence>
<evidence type="ECO:0000256" key="7">
    <source>
        <dbReference type="ARBA" id="ARBA00022989"/>
    </source>
</evidence>
<dbReference type="GO" id="GO:0005886">
    <property type="term" value="C:plasma membrane"/>
    <property type="evidence" value="ECO:0007669"/>
    <property type="project" value="UniProtKB-SubCell"/>
</dbReference>
<dbReference type="STRING" id="1073327.SAMN04488108_3283"/>
<feature type="transmembrane region" description="Helical" evidence="9">
    <location>
        <begin position="390"/>
        <end position="415"/>
    </location>
</feature>
<keyword evidence="5" id="KW-0997">Cell inner membrane</keyword>
<feature type="transmembrane region" description="Helical" evidence="9">
    <location>
        <begin position="888"/>
        <end position="906"/>
    </location>
</feature>
<dbReference type="PANTHER" id="PTHR32063">
    <property type="match status" value="1"/>
</dbReference>